<keyword evidence="8" id="KW-1185">Reference proteome</keyword>
<dbReference type="InterPro" id="IPR012317">
    <property type="entry name" value="Poly(ADP-ribose)pol_cat_dom"/>
</dbReference>
<dbReference type="SUPFAM" id="SSF56399">
    <property type="entry name" value="ADP-ribosylation"/>
    <property type="match status" value="1"/>
</dbReference>
<dbReference type="Gene3D" id="3.90.228.10">
    <property type="match status" value="1"/>
</dbReference>
<evidence type="ECO:0000313" key="7">
    <source>
        <dbReference type="EMBL" id="CAJ2511662.1"/>
    </source>
</evidence>
<accession>A0AAI8VV59</accession>
<name>A0AAI8VV59_9PEZI</name>
<dbReference type="Proteomes" id="UP001295740">
    <property type="component" value="Unassembled WGS sequence"/>
</dbReference>
<keyword evidence="1" id="KW-0328">Glycosyltransferase</keyword>
<evidence type="ECO:0000313" key="8">
    <source>
        <dbReference type="Proteomes" id="UP001295740"/>
    </source>
</evidence>
<evidence type="ECO:0000256" key="3">
    <source>
        <dbReference type="ARBA" id="ARBA00022695"/>
    </source>
</evidence>
<evidence type="ECO:0000259" key="6">
    <source>
        <dbReference type="PROSITE" id="PS50127"/>
    </source>
</evidence>
<evidence type="ECO:0000256" key="5">
    <source>
        <dbReference type="SAM" id="MobiDB-lite"/>
    </source>
</evidence>
<keyword evidence="4" id="KW-0520">NAD</keyword>
<dbReference type="Pfam" id="PF00644">
    <property type="entry name" value="PARP"/>
    <property type="match status" value="1"/>
</dbReference>
<evidence type="ECO:0000256" key="1">
    <source>
        <dbReference type="ARBA" id="ARBA00022676"/>
    </source>
</evidence>
<dbReference type="EMBL" id="CAUWAG010000018">
    <property type="protein sequence ID" value="CAJ2511662.1"/>
    <property type="molecule type" value="Genomic_DNA"/>
</dbReference>
<dbReference type="InterPro" id="IPR000608">
    <property type="entry name" value="UBC"/>
</dbReference>
<dbReference type="InterPro" id="IPR016135">
    <property type="entry name" value="UBQ-conjugating_enzyme/RWD"/>
</dbReference>
<feature type="domain" description="UBC core" evidence="6">
    <location>
        <begin position="1024"/>
        <end position="1195"/>
    </location>
</feature>
<dbReference type="InterPro" id="IPR051838">
    <property type="entry name" value="ARTD_PARP"/>
</dbReference>
<sequence length="1219" mass="135012">MAPSRARNRLRADLMSAAQADLPIPNILDIKKGDAEDEIVFTFTHPQLSPSPTAEIHVLPQDVAGYPDENFFLAYTTNDVPAAIAKTLEDSMGETAGMRIGDMLEALSSSLCASLDSIQNGEREDSVMTDVDADEDFPDAADESEEDVNFEYGDEDDFGQEHAAFAGPVKMTSTSTSTLSRIRQDLRIVKNAGFRVGKICGFDQANAHSIVSTSVRVSNLGLSEETREAWNLSSSDYIVLLIRYTGEYTTLEDALRRPAEQSRMKFRLRKCSKYRPTLAQALAALSSETKKKSSLFPIATSAPATEAADCDFSLLGIGESIDMFMDQDFIPMMKLRKQEKLSWDAAKKLHSTLVKSLSSRAWNSLEDPKMPAQSELNLNECDDEAKLPPILANDHSCSDGGISLPLIATQFALRHLVRCTDYCMICHEKIEGNFEALKPYVCGNPLCLFQYMSLGFGPSIDHEIITQPYVVDLLISFCYASLRSGPTIKMREFPTGLSLQVANIYPPEGPYVPDYEYTYIPAPPPLPPPPPGRKVAINGAVLIDPVDITLDWGSSVVTIKSAVDAHNPGFREGRWVVLCTRLIVDSASQNATSHVLHHARIEQKTGPLLQVRVASRHLMPLSFNASEETMGDYASTGPIAGHVVFCDQNLDDLSPQSKALSMTILLSTLPSVMEMRAYLTESQSRQLATWDRMTPGAMGLLRWVVASNRSYIVQVDECPSAGQDQNVGKFGRNRERIAGVDDWIQFRFAQGSPEKEALFQDALKQVTKPQRTLVAWHGSPLGNWHSIIRQGLDYKVTEHGRAFGNGVYFSRDFDYSLSYTNMQPWNRSNSTESLTWPRSALKATGAISLNELVNLPEQYQENRTHFVVQHCHWIQCRYLFVLPISDVSPNTAHQNSAAVQKRIPGEEFVQDSRWTTTGPGRGELYIPKIAIPSAQDGNKSTQSTSSQTNEDTPYGDSDEDIEDTLFLEEDTQSTPTVSAGMKHNLIGGLPPTPTHQEPQTDFRPGTLDLSALPQLAPPSYATEAAQKTIQRELKKMQQTQATTPLHELGWYMDFENINNMFQWIVELHSFDPDLPLAQDMKKAKITSIVLEIRFLRGFPISPPFVRVIRPRFLPFMNGGGGHVTTGGAMCMELLTNSGWSPANSLESVLLQVRMAICSSVPKPARLESCMYGQDGSDRMYGVVEAVEAYKRAAANHDWEVPKDLDEATQQMQPVASGAT</sequence>
<protein>
    <submittedName>
        <fullName evidence="7">Uu.00g072870.m01.CDS01</fullName>
    </submittedName>
</protein>
<comment type="caution">
    <text evidence="7">The sequence shown here is derived from an EMBL/GenBank/DDBJ whole genome shotgun (WGS) entry which is preliminary data.</text>
</comment>
<evidence type="ECO:0000256" key="4">
    <source>
        <dbReference type="ARBA" id="ARBA00023027"/>
    </source>
</evidence>
<evidence type="ECO:0000256" key="2">
    <source>
        <dbReference type="ARBA" id="ARBA00022679"/>
    </source>
</evidence>
<dbReference type="CDD" id="cd23802">
    <property type="entry name" value="UBCc_UBE2Q"/>
    <property type="match status" value="1"/>
</dbReference>
<dbReference type="AlphaFoldDB" id="A0AAI8VV59"/>
<dbReference type="FunFam" id="3.10.110.10:FF:000107">
    <property type="entry name" value="Ubiquitin conjugating enzyme, putative"/>
    <property type="match status" value="1"/>
</dbReference>
<keyword evidence="2" id="KW-0808">Transferase</keyword>
<proteinExistence type="predicted"/>
<dbReference type="PROSITE" id="PS50127">
    <property type="entry name" value="UBC_2"/>
    <property type="match status" value="1"/>
</dbReference>
<dbReference type="GO" id="GO:0016779">
    <property type="term" value="F:nucleotidyltransferase activity"/>
    <property type="evidence" value="ECO:0007669"/>
    <property type="project" value="UniProtKB-KW"/>
</dbReference>
<dbReference type="Gene3D" id="3.10.110.10">
    <property type="entry name" value="Ubiquitin Conjugating Enzyme"/>
    <property type="match status" value="1"/>
</dbReference>
<dbReference type="SMART" id="SM00212">
    <property type="entry name" value="UBCc"/>
    <property type="match status" value="1"/>
</dbReference>
<organism evidence="7 8">
    <name type="scientific">Anthostomella pinea</name>
    <dbReference type="NCBI Taxonomy" id="933095"/>
    <lineage>
        <taxon>Eukaryota</taxon>
        <taxon>Fungi</taxon>
        <taxon>Dikarya</taxon>
        <taxon>Ascomycota</taxon>
        <taxon>Pezizomycotina</taxon>
        <taxon>Sordariomycetes</taxon>
        <taxon>Xylariomycetidae</taxon>
        <taxon>Xylariales</taxon>
        <taxon>Xylariaceae</taxon>
        <taxon>Anthostomella</taxon>
    </lineage>
</organism>
<keyword evidence="3" id="KW-0548">Nucleotidyltransferase</keyword>
<reference evidence="7" key="1">
    <citation type="submission" date="2023-10" db="EMBL/GenBank/DDBJ databases">
        <authorList>
            <person name="Hackl T."/>
        </authorList>
    </citation>
    <scope>NUCLEOTIDE SEQUENCE</scope>
</reference>
<feature type="region of interest" description="Disordered" evidence="5">
    <location>
        <begin position="931"/>
        <end position="959"/>
    </location>
</feature>
<dbReference type="SUPFAM" id="SSF54495">
    <property type="entry name" value="UBC-like"/>
    <property type="match status" value="1"/>
</dbReference>
<dbReference type="PANTHER" id="PTHR21328">
    <property type="entry name" value="POLY ADP-RIBOSE POLYMERASE FAMILY, MEMBER PARP"/>
    <property type="match status" value="1"/>
</dbReference>
<dbReference type="GO" id="GO:0003950">
    <property type="term" value="F:NAD+ poly-ADP-ribosyltransferase activity"/>
    <property type="evidence" value="ECO:0007669"/>
    <property type="project" value="InterPro"/>
</dbReference>
<gene>
    <name evidence="7" type="ORF">KHLLAP_LOCUS12130</name>
</gene>